<name>G8JQA6_ERECY</name>
<dbReference type="PANTHER" id="PTHR20648">
    <property type="entry name" value="ELONGIN-C"/>
    <property type="match status" value="1"/>
</dbReference>
<reference evidence="7" key="1">
    <citation type="journal article" date="2012" name="G3 (Bethesda)">
        <title>Pichia sorbitophila, an interspecies yeast hybrid reveals early steps of genome resolution following polyploidization.</title>
        <authorList>
            <person name="Leh Louis V."/>
            <person name="Despons L."/>
            <person name="Friedrich A."/>
            <person name="Martin T."/>
            <person name="Durrens P."/>
            <person name="Casaregola S."/>
            <person name="Neuveglise C."/>
            <person name="Fairhead C."/>
            <person name="Marck C."/>
            <person name="Cruz J.A."/>
            <person name="Straub M.L."/>
            <person name="Kugler V."/>
            <person name="Sacerdot C."/>
            <person name="Uzunov Z."/>
            <person name="Thierry A."/>
            <person name="Weiss S."/>
            <person name="Bleykasten C."/>
            <person name="De Montigny J."/>
            <person name="Jacques N."/>
            <person name="Jung P."/>
            <person name="Lemaire M."/>
            <person name="Mallet S."/>
            <person name="Morel G."/>
            <person name="Richard G.F."/>
            <person name="Sarkar A."/>
            <person name="Savel G."/>
            <person name="Schacherer J."/>
            <person name="Seret M.L."/>
            <person name="Talla E."/>
            <person name="Samson G."/>
            <person name="Jubin C."/>
            <person name="Poulain J."/>
            <person name="Vacherie B."/>
            <person name="Barbe V."/>
            <person name="Pelletier E."/>
            <person name="Sherman D.J."/>
            <person name="Westhof E."/>
            <person name="Weissenbach J."/>
            <person name="Baret P.V."/>
            <person name="Wincker P."/>
            <person name="Gaillardin C."/>
            <person name="Dujon B."/>
            <person name="Souciet J.L."/>
        </authorList>
    </citation>
    <scope>NUCLEOTIDE SEQUENCE [LARGE SCALE GENOMIC DNA]</scope>
    <source>
        <strain evidence="7">CBS 270.75 / DBVPG 7215 / KCTC 17166 / NRRL Y-17582</strain>
    </source>
</reference>
<dbReference type="GO" id="GO:0004842">
    <property type="term" value="F:ubiquitin-protein transferase activity"/>
    <property type="evidence" value="ECO:0007669"/>
    <property type="project" value="EnsemblFungi"/>
</dbReference>
<dbReference type="AlphaFoldDB" id="G8JQA6"/>
<dbReference type="GO" id="GO:0031463">
    <property type="term" value="C:Cul3-RING ubiquitin ligase complex"/>
    <property type="evidence" value="ECO:0007669"/>
    <property type="project" value="EnsemblFungi"/>
</dbReference>
<dbReference type="OMA" id="ELMMAPN"/>
<dbReference type="HOGENOM" id="CLU_130038_0_2_1"/>
<organism evidence="6 7">
    <name type="scientific">Eremothecium cymbalariae (strain CBS 270.75 / DBVPG 7215 / KCTC 17166 / NRRL Y-17582)</name>
    <name type="common">Yeast</name>
    <dbReference type="NCBI Taxonomy" id="931890"/>
    <lineage>
        <taxon>Eukaryota</taxon>
        <taxon>Fungi</taxon>
        <taxon>Dikarya</taxon>
        <taxon>Ascomycota</taxon>
        <taxon>Saccharomycotina</taxon>
        <taxon>Saccharomycetes</taxon>
        <taxon>Saccharomycetales</taxon>
        <taxon>Saccharomycetaceae</taxon>
        <taxon>Eremothecium</taxon>
    </lineage>
</organism>
<keyword evidence="4" id="KW-0539">Nucleus</keyword>
<dbReference type="InterPro" id="IPR039948">
    <property type="entry name" value="ELC1"/>
</dbReference>
<proteinExistence type="inferred from homology"/>
<dbReference type="InterPro" id="IPR011333">
    <property type="entry name" value="SKP1/BTB/POZ_sf"/>
</dbReference>
<dbReference type="GO" id="GO:0070449">
    <property type="term" value="C:elongin complex"/>
    <property type="evidence" value="ECO:0007669"/>
    <property type="project" value="EnsemblFungi"/>
</dbReference>
<dbReference type="EMBL" id="CP002498">
    <property type="protein sequence ID" value="AET38264.1"/>
    <property type="molecule type" value="Genomic_DNA"/>
</dbReference>
<dbReference type="GO" id="GO:0000113">
    <property type="term" value="C:nucleotide-excision repair factor 4 complex"/>
    <property type="evidence" value="ECO:0007669"/>
    <property type="project" value="EnsemblFungi"/>
</dbReference>
<evidence type="ECO:0000256" key="2">
    <source>
        <dbReference type="ARBA" id="ARBA00009993"/>
    </source>
</evidence>
<dbReference type="GO" id="GO:0070911">
    <property type="term" value="P:global genome nucleotide-excision repair"/>
    <property type="evidence" value="ECO:0007669"/>
    <property type="project" value="EnsemblFungi"/>
</dbReference>
<dbReference type="SUPFAM" id="SSF54695">
    <property type="entry name" value="POZ domain"/>
    <property type="match status" value="1"/>
</dbReference>
<dbReference type="STRING" id="931890.G8JQA6"/>
<evidence type="ECO:0000259" key="5">
    <source>
        <dbReference type="Pfam" id="PF03931"/>
    </source>
</evidence>
<dbReference type="Pfam" id="PF03931">
    <property type="entry name" value="Skp1_POZ"/>
    <property type="match status" value="1"/>
</dbReference>
<dbReference type="GO" id="GO:0006511">
    <property type="term" value="P:ubiquitin-dependent protein catabolic process"/>
    <property type="evidence" value="ECO:0007669"/>
    <property type="project" value="EnsemblFungi"/>
</dbReference>
<dbReference type="FunCoup" id="G8JQA6">
    <property type="interactions" value="651"/>
</dbReference>
<dbReference type="SMART" id="SM00512">
    <property type="entry name" value="Skp1"/>
    <property type="match status" value="1"/>
</dbReference>
<dbReference type="InterPro" id="IPR001232">
    <property type="entry name" value="SKP1-like"/>
</dbReference>
<dbReference type="FunFam" id="3.30.710.10:FF:000035">
    <property type="entry name" value="Elongin C transcription elongation factor"/>
    <property type="match status" value="1"/>
</dbReference>
<accession>G8JQA6</accession>
<dbReference type="GO" id="GO:0009411">
    <property type="term" value="P:response to UV"/>
    <property type="evidence" value="ECO:0007669"/>
    <property type="project" value="EnsemblFungi"/>
</dbReference>
<evidence type="ECO:0000313" key="7">
    <source>
        <dbReference type="Proteomes" id="UP000006790"/>
    </source>
</evidence>
<evidence type="ECO:0000313" key="6">
    <source>
        <dbReference type="EMBL" id="AET38264.1"/>
    </source>
</evidence>
<dbReference type="RefSeq" id="XP_003645081.1">
    <property type="nucleotide sequence ID" value="XM_003645033.1"/>
</dbReference>
<evidence type="ECO:0000256" key="3">
    <source>
        <dbReference type="ARBA" id="ARBA00021347"/>
    </source>
</evidence>
<evidence type="ECO:0000256" key="4">
    <source>
        <dbReference type="ARBA" id="ARBA00023242"/>
    </source>
</evidence>
<dbReference type="OrthoDB" id="249087at2759"/>
<dbReference type="Proteomes" id="UP000006790">
    <property type="component" value="Chromosome 2"/>
</dbReference>
<keyword evidence="7" id="KW-1185">Reference proteome</keyword>
<sequence>MGLEDSVILISSDNIKFEVARDVIILSPTLERMLNSTFLEKEGQINLSNIEAEILSKAIEYLNYLFKYKDSEPDAEIPQFEVPPEISLELLLAADYLQI</sequence>
<dbReference type="Gene3D" id="3.30.710.10">
    <property type="entry name" value="Potassium Channel Kv1.1, Chain A"/>
    <property type="match status" value="1"/>
</dbReference>
<dbReference type="KEGG" id="erc:Ecym_2544"/>
<gene>
    <name evidence="6" type="ordered locus">Ecym_2544</name>
</gene>
<evidence type="ECO:0000256" key="1">
    <source>
        <dbReference type="ARBA" id="ARBA00004123"/>
    </source>
</evidence>
<comment type="similarity">
    <text evidence="2">Belongs to the SKP1 family.</text>
</comment>
<dbReference type="GeneID" id="11471903"/>
<comment type="subcellular location">
    <subcellularLocation>
        <location evidence="1">Nucleus</location>
    </subcellularLocation>
</comment>
<dbReference type="InParanoid" id="G8JQA6"/>
<dbReference type="eggNOG" id="KOG3473">
    <property type="taxonomic scope" value="Eukaryota"/>
</dbReference>
<dbReference type="InterPro" id="IPR016073">
    <property type="entry name" value="Skp1_comp_POZ"/>
</dbReference>
<protein>
    <recommendedName>
        <fullName evidence="3">Elongin-C</fullName>
    </recommendedName>
</protein>
<feature type="domain" description="SKP1 component POZ" evidence="5">
    <location>
        <begin position="6"/>
        <end position="64"/>
    </location>
</feature>